<proteinExistence type="evidence at transcript level"/>
<dbReference type="AlphaFoldDB" id="C6TCC2"/>
<reference evidence="1" key="1">
    <citation type="submission" date="2009-08" db="EMBL/GenBank/DDBJ databases">
        <authorList>
            <person name="Cheung F."/>
            <person name="Xiao Y."/>
            <person name="Chan A."/>
            <person name="Moskal W."/>
            <person name="Town C.D."/>
        </authorList>
    </citation>
    <scope>NUCLEOTIDE SEQUENCE</scope>
</reference>
<protein>
    <submittedName>
        <fullName evidence="1">Uncharacterized protein</fullName>
    </submittedName>
</protein>
<evidence type="ECO:0000313" key="1">
    <source>
        <dbReference type="EMBL" id="ACU19474.1"/>
    </source>
</evidence>
<organism evidence="1">
    <name type="scientific">Glycine max</name>
    <name type="common">Soybean</name>
    <name type="synonym">Glycine hispida</name>
    <dbReference type="NCBI Taxonomy" id="3847"/>
    <lineage>
        <taxon>Eukaryota</taxon>
        <taxon>Viridiplantae</taxon>
        <taxon>Streptophyta</taxon>
        <taxon>Embryophyta</taxon>
        <taxon>Tracheophyta</taxon>
        <taxon>Spermatophyta</taxon>
        <taxon>Magnoliopsida</taxon>
        <taxon>eudicotyledons</taxon>
        <taxon>Gunneridae</taxon>
        <taxon>Pentapetalae</taxon>
        <taxon>rosids</taxon>
        <taxon>fabids</taxon>
        <taxon>Fabales</taxon>
        <taxon>Fabaceae</taxon>
        <taxon>Papilionoideae</taxon>
        <taxon>50 kb inversion clade</taxon>
        <taxon>NPAAA clade</taxon>
        <taxon>indigoferoid/millettioid clade</taxon>
        <taxon>Phaseoleae</taxon>
        <taxon>Glycine</taxon>
        <taxon>Glycine subgen. Soja</taxon>
    </lineage>
</organism>
<dbReference type="EMBL" id="BT095204">
    <property type="protein sequence ID" value="ACU19474.1"/>
    <property type="molecule type" value="mRNA"/>
</dbReference>
<name>C6TCC2_SOYBN</name>
<accession>C6TCC2</accession>
<sequence length="52" mass="5966">MCNLLTIHFSNNISNPLLALPTLHISRKNNFLNLFSAKEPKHHTQSHDQSQN</sequence>